<feature type="compositionally biased region" description="Polar residues" evidence="5">
    <location>
        <begin position="190"/>
        <end position="200"/>
    </location>
</feature>
<comment type="subcellular location">
    <subcellularLocation>
        <location evidence="1">Nucleus membrane</location>
        <topology evidence="1">Multi-pass membrane protein</topology>
    </subcellularLocation>
</comment>
<evidence type="ECO:0000313" key="8">
    <source>
        <dbReference type="Proteomes" id="UP000001357"/>
    </source>
</evidence>
<dbReference type="SUPFAM" id="SSF48371">
    <property type="entry name" value="ARM repeat"/>
    <property type="match status" value="1"/>
</dbReference>
<evidence type="ECO:0000256" key="4">
    <source>
        <dbReference type="ARBA" id="ARBA00022989"/>
    </source>
</evidence>
<keyword evidence="4" id="KW-0472">Membrane</keyword>
<dbReference type="InterPro" id="IPR027193">
    <property type="entry name" value="Noc4"/>
</dbReference>
<accession>A9UZ90</accession>
<dbReference type="InterPro" id="IPR005612">
    <property type="entry name" value="CCAAT-binding_factor"/>
</dbReference>
<reference evidence="7 8" key="1">
    <citation type="journal article" date="2008" name="Nature">
        <title>The genome of the choanoflagellate Monosiga brevicollis and the origin of metazoans.</title>
        <authorList>
            <consortium name="JGI Sequencing"/>
            <person name="King N."/>
            <person name="Westbrook M.J."/>
            <person name="Young S.L."/>
            <person name="Kuo A."/>
            <person name="Abedin M."/>
            <person name="Chapman J."/>
            <person name="Fairclough S."/>
            <person name="Hellsten U."/>
            <person name="Isogai Y."/>
            <person name="Letunic I."/>
            <person name="Marr M."/>
            <person name="Pincus D."/>
            <person name="Putnam N."/>
            <person name="Rokas A."/>
            <person name="Wright K.J."/>
            <person name="Zuzow R."/>
            <person name="Dirks W."/>
            <person name="Good M."/>
            <person name="Goodstein D."/>
            <person name="Lemons D."/>
            <person name="Li W."/>
            <person name="Lyons J.B."/>
            <person name="Morris A."/>
            <person name="Nichols S."/>
            <person name="Richter D.J."/>
            <person name="Salamov A."/>
            <person name="Bork P."/>
            <person name="Lim W.A."/>
            <person name="Manning G."/>
            <person name="Miller W.T."/>
            <person name="McGinnis W."/>
            <person name="Shapiro H."/>
            <person name="Tjian R."/>
            <person name="Grigoriev I.V."/>
            <person name="Rokhsar D."/>
        </authorList>
    </citation>
    <scope>NUCLEOTIDE SEQUENCE [LARGE SCALE GENOMIC DNA]</scope>
    <source>
        <strain evidence="8">MX1 / ATCC 50154</strain>
    </source>
</reference>
<evidence type="ECO:0000313" key="7">
    <source>
        <dbReference type="EMBL" id="EDQ89324.1"/>
    </source>
</evidence>
<dbReference type="eggNOG" id="KOG2154">
    <property type="taxonomic scope" value="Eukaryota"/>
</dbReference>
<dbReference type="RefSeq" id="XP_001745900.1">
    <property type="nucleotide sequence ID" value="XM_001745848.1"/>
</dbReference>
<evidence type="ECO:0000256" key="1">
    <source>
        <dbReference type="ARBA" id="ARBA00004232"/>
    </source>
</evidence>
<dbReference type="GO" id="GO:0042254">
    <property type="term" value="P:ribosome biogenesis"/>
    <property type="evidence" value="ECO:0007669"/>
    <property type="project" value="InterPro"/>
</dbReference>
<dbReference type="InParanoid" id="A9UZ90"/>
<evidence type="ECO:0000256" key="2">
    <source>
        <dbReference type="ARBA" id="ARBA00007797"/>
    </source>
</evidence>
<keyword evidence="4" id="KW-1133">Transmembrane helix</keyword>
<evidence type="ECO:0000259" key="6">
    <source>
        <dbReference type="Pfam" id="PF03914"/>
    </source>
</evidence>
<keyword evidence="3" id="KW-0812">Transmembrane</keyword>
<dbReference type="EMBL" id="CH991551">
    <property type="protein sequence ID" value="EDQ89324.1"/>
    <property type="molecule type" value="Genomic_DNA"/>
</dbReference>
<dbReference type="AlphaFoldDB" id="A9UZ90"/>
<dbReference type="GO" id="GO:0032040">
    <property type="term" value="C:small-subunit processome"/>
    <property type="evidence" value="ECO:0000318"/>
    <property type="project" value="GO_Central"/>
</dbReference>
<feature type="region of interest" description="Disordered" evidence="5">
    <location>
        <begin position="179"/>
        <end position="200"/>
    </location>
</feature>
<proteinExistence type="inferred from homology"/>
<feature type="domain" description="CCAAT-binding factor" evidence="6">
    <location>
        <begin position="363"/>
        <end position="512"/>
    </location>
</feature>
<evidence type="ECO:0000256" key="3">
    <source>
        <dbReference type="ARBA" id="ARBA00022692"/>
    </source>
</evidence>
<dbReference type="InterPro" id="IPR016024">
    <property type="entry name" value="ARM-type_fold"/>
</dbReference>
<protein>
    <recommendedName>
        <fullName evidence="6">CCAAT-binding factor domain-containing protein</fullName>
    </recommendedName>
</protein>
<gene>
    <name evidence="7" type="ORF">MONBRDRAFT_32393</name>
</gene>
<comment type="similarity">
    <text evidence="2">Belongs to the CBF/MAK21 family.</text>
</comment>
<dbReference type="FunCoup" id="A9UZ90">
    <property type="interactions" value="1007"/>
</dbReference>
<dbReference type="Proteomes" id="UP000001357">
    <property type="component" value="Unassembled WGS sequence"/>
</dbReference>
<dbReference type="PANTHER" id="PTHR12455">
    <property type="entry name" value="NUCLEOLAR COMPLEX PROTEIN 4"/>
    <property type="match status" value="1"/>
</dbReference>
<sequence>MAVHESLLQSIERAEQRLIGGFEHIEELPKLIDYVNTPHATACATACRACYNVLSSYVRRLEATRGSPAAEKATSFLLAQVAELQSKLLKRLWKSDDPAHVELVNTYMQALCLVLRLNTNKKETQTLLYQALEALFQNVLDGHVDREDTLNHIVERYMTQYDVQFAFLRVLQRGSLSARGKPKAKRAKAQTGSEASDAPSENTIMVTNMYMVLHQFEPLSDGQLLLRVSFLDAFDAERQELRLPEEGEDMDELNGDEEGEEFSQEAIDAAAQKILASLGANPEAPRAAPAVEYDDATQQSIKQLKKAFTDAWVRFLQFKLPSDIFRDVLSRLADSVMPHMTNPKLLLDFLTHVYDQGGVPAALSLDALFILMYQYNLDYPRFYHQLYRLLDGPAMYARHRGTLLPLIDKFLSSTHLPLYMAACFAKRLARLALMAPPSAGAALAQLVYNLIKRHPKLRILAHRDLQSDGEGVQMDGDPFDMDAELSAEAHGTESSLWELEMLQEHYLPEIQDAMALLKTPAYRKPPGPVDKMAGKTYTTTIKAAMRHAVPEDVATTFVEPESLVPATLHDLWTAAPLQ</sequence>
<dbReference type="GO" id="GO:0030692">
    <property type="term" value="C:Noc4p-Nop14p complex"/>
    <property type="evidence" value="ECO:0000318"/>
    <property type="project" value="GO_Central"/>
</dbReference>
<dbReference type="GO" id="GO:0005730">
    <property type="term" value="C:nucleolus"/>
    <property type="evidence" value="ECO:0000318"/>
    <property type="project" value="GO_Central"/>
</dbReference>
<dbReference type="GeneID" id="5891083"/>
<keyword evidence="8" id="KW-1185">Reference proteome</keyword>
<dbReference type="STRING" id="81824.A9UZ90"/>
<evidence type="ECO:0000256" key="5">
    <source>
        <dbReference type="SAM" id="MobiDB-lite"/>
    </source>
</evidence>
<dbReference type="Pfam" id="PF03914">
    <property type="entry name" value="CBF"/>
    <property type="match status" value="1"/>
</dbReference>
<dbReference type="GO" id="GO:0031965">
    <property type="term" value="C:nuclear membrane"/>
    <property type="evidence" value="ECO:0007669"/>
    <property type="project" value="UniProtKB-SubCell"/>
</dbReference>
<organism evidence="7 8">
    <name type="scientific">Monosiga brevicollis</name>
    <name type="common">Choanoflagellate</name>
    <dbReference type="NCBI Taxonomy" id="81824"/>
    <lineage>
        <taxon>Eukaryota</taxon>
        <taxon>Choanoflagellata</taxon>
        <taxon>Craspedida</taxon>
        <taxon>Salpingoecidae</taxon>
        <taxon>Monosiga</taxon>
    </lineage>
</organism>
<dbReference type="KEGG" id="mbr:MONBRDRAFT_32393"/>
<dbReference type="PANTHER" id="PTHR12455:SF0">
    <property type="entry name" value="NUCLEOLAR COMPLEX PROTEIN 4 HOMOLOG"/>
    <property type="match status" value="1"/>
</dbReference>
<name>A9UZ90_MONBE</name>